<feature type="region of interest" description="Disordered" evidence="7">
    <location>
        <begin position="497"/>
        <end position="526"/>
    </location>
</feature>
<dbReference type="InterPro" id="IPR020846">
    <property type="entry name" value="MFS_dom"/>
</dbReference>
<evidence type="ECO:0000256" key="7">
    <source>
        <dbReference type="SAM" id="MobiDB-lite"/>
    </source>
</evidence>
<dbReference type="InterPro" id="IPR005828">
    <property type="entry name" value="MFS_sugar_transport-like"/>
</dbReference>
<evidence type="ECO:0000256" key="5">
    <source>
        <dbReference type="ARBA" id="ARBA00022989"/>
    </source>
</evidence>
<evidence type="ECO:0000256" key="6">
    <source>
        <dbReference type="ARBA" id="ARBA00023136"/>
    </source>
</evidence>
<comment type="subcellular location">
    <subcellularLocation>
        <location evidence="1">Membrane</location>
        <topology evidence="1">Multi-pass membrane protein</topology>
    </subcellularLocation>
</comment>
<feature type="transmembrane region" description="Helical" evidence="8">
    <location>
        <begin position="120"/>
        <end position="140"/>
    </location>
</feature>
<dbReference type="GO" id="GO:0005351">
    <property type="term" value="F:carbohydrate:proton symporter activity"/>
    <property type="evidence" value="ECO:0007669"/>
    <property type="project" value="TreeGrafter"/>
</dbReference>
<dbReference type="InterPro" id="IPR036259">
    <property type="entry name" value="MFS_trans_sf"/>
</dbReference>
<evidence type="ECO:0000256" key="8">
    <source>
        <dbReference type="SAM" id="Phobius"/>
    </source>
</evidence>
<proteinExistence type="inferred from homology"/>
<evidence type="ECO:0000256" key="2">
    <source>
        <dbReference type="ARBA" id="ARBA00010992"/>
    </source>
</evidence>
<dbReference type="EMBL" id="JAVRRD010000036">
    <property type="protein sequence ID" value="KAK5045565.1"/>
    <property type="molecule type" value="Genomic_DNA"/>
</dbReference>
<comment type="similarity">
    <text evidence="2">Belongs to the major facilitator superfamily. Sugar transporter (TC 2.A.1.1) family.</text>
</comment>
<dbReference type="PROSITE" id="PS00216">
    <property type="entry name" value="SUGAR_TRANSPORT_1"/>
    <property type="match status" value="1"/>
</dbReference>
<dbReference type="GeneID" id="89977344"/>
<feature type="transmembrane region" description="Helical" evidence="8">
    <location>
        <begin position="191"/>
        <end position="212"/>
    </location>
</feature>
<dbReference type="PANTHER" id="PTHR48022:SF38">
    <property type="entry name" value="MAJOR FACILITATOR SUPERFAMILY (MFS) PROFILE DOMAIN-CONTAINING PROTEIN-RELATED"/>
    <property type="match status" value="1"/>
</dbReference>
<evidence type="ECO:0000259" key="9">
    <source>
        <dbReference type="PROSITE" id="PS50850"/>
    </source>
</evidence>
<dbReference type="PROSITE" id="PS51257">
    <property type="entry name" value="PROKAR_LIPOPROTEIN"/>
    <property type="match status" value="1"/>
</dbReference>
<keyword evidence="5 8" id="KW-1133">Transmembrane helix</keyword>
<keyword evidence="4 8" id="KW-0812">Transmembrane</keyword>
<feature type="domain" description="Major facilitator superfamily (MFS) profile" evidence="9">
    <location>
        <begin position="14"/>
        <end position="472"/>
    </location>
</feature>
<feature type="transmembrane region" description="Helical" evidence="8">
    <location>
        <begin position="384"/>
        <end position="407"/>
    </location>
</feature>
<reference evidence="10 11" key="1">
    <citation type="submission" date="2023-08" db="EMBL/GenBank/DDBJ databases">
        <title>Black Yeasts Isolated from many extreme environments.</title>
        <authorList>
            <person name="Coleine C."/>
            <person name="Stajich J.E."/>
            <person name="Selbmann L."/>
        </authorList>
    </citation>
    <scope>NUCLEOTIDE SEQUENCE [LARGE SCALE GENOMIC DNA]</scope>
    <source>
        <strain evidence="10 11">CCFEE 5792</strain>
    </source>
</reference>
<comment type="caution">
    <text evidence="10">The sequence shown here is derived from an EMBL/GenBank/DDBJ whole genome shotgun (WGS) entry which is preliminary data.</text>
</comment>
<feature type="transmembrane region" description="Helical" evidence="8">
    <location>
        <begin position="12"/>
        <end position="33"/>
    </location>
</feature>
<dbReference type="GO" id="GO:0016020">
    <property type="term" value="C:membrane"/>
    <property type="evidence" value="ECO:0007669"/>
    <property type="project" value="UniProtKB-SubCell"/>
</dbReference>
<feature type="transmembrane region" description="Helical" evidence="8">
    <location>
        <begin position="95"/>
        <end position="114"/>
    </location>
</feature>
<evidence type="ECO:0000256" key="4">
    <source>
        <dbReference type="ARBA" id="ARBA00022692"/>
    </source>
</evidence>
<keyword evidence="6 8" id="KW-0472">Membrane</keyword>
<feature type="transmembrane region" description="Helical" evidence="8">
    <location>
        <begin position="447"/>
        <end position="468"/>
    </location>
</feature>
<dbReference type="Proteomes" id="UP001358417">
    <property type="component" value="Unassembled WGS sequence"/>
</dbReference>
<feature type="transmembrane region" description="Helical" evidence="8">
    <location>
        <begin position="318"/>
        <end position="342"/>
    </location>
</feature>
<feature type="transmembrane region" description="Helical" evidence="8">
    <location>
        <begin position="152"/>
        <end position="179"/>
    </location>
</feature>
<dbReference type="PROSITE" id="PS50850">
    <property type="entry name" value="MFS"/>
    <property type="match status" value="1"/>
</dbReference>
<dbReference type="Gene3D" id="1.20.1250.20">
    <property type="entry name" value="MFS general substrate transporter like domains"/>
    <property type="match status" value="1"/>
</dbReference>
<name>A0AAV9MYX7_9EURO</name>
<evidence type="ECO:0000256" key="1">
    <source>
        <dbReference type="ARBA" id="ARBA00004141"/>
    </source>
</evidence>
<dbReference type="InterPro" id="IPR003663">
    <property type="entry name" value="Sugar/inositol_transpt"/>
</dbReference>
<dbReference type="RefSeq" id="XP_064701189.1">
    <property type="nucleotide sequence ID" value="XM_064852725.1"/>
</dbReference>
<dbReference type="PRINTS" id="PR00171">
    <property type="entry name" value="SUGRTRNSPORT"/>
</dbReference>
<dbReference type="PANTHER" id="PTHR48022">
    <property type="entry name" value="PLASTIDIC GLUCOSE TRANSPORTER 4"/>
    <property type="match status" value="1"/>
</dbReference>
<gene>
    <name evidence="10" type="ORF">LTR84_009183</name>
</gene>
<sequence length="526" mass="58033">MLSRYIPNAFNLAVVIFVALGSTACSYGLAVIGSTAGQPSFYKSMGLAAFGEDGYSGTAQWLGAFNGYSGLNSAGAALGAIHNAWSADRFSRKHTMQIGAIILIIGAALCAGSVGKTMFLIARFVSGWGIGILISVIPMYQSEVSTPETRGFMVSMHGIMFAVGYALSAWVGFGVWFISASGSTSTFPWRFPLALQILPALILLIGSPWLPYSPRWLMQQDRIEEAKAVLLKLHTRSGQESEDHTMQANIEFEQLRAQTALDQEMANRRSRWELIKTPGNRKRVMIATILMWGDMFMGPIFVANYGVILFTQLGLKGYVPLMCLSFLVTATFPGNVITALYVDRFGRRIFLLIGCVGITMCLMFETLLQALYLQGDNIAGQRAAVFFIFLYAIFWSTFMDATQYLYLSEIFPTHIRGQGVAVGMFHYFVATVIILVVGPIALDKIGWKFLFVFLIPTACYTVAVYFLFPETCQRSLEDINAQFGEVVALPYYHDENADGDNEGKKPQTTEIEMIGRKGEEAVKSVP</sequence>
<organism evidence="10 11">
    <name type="scientific">Exophiala bonariae</name>
    <dbReference type="NCBI Taxonomy" id="1690606"/>
    <lineage>
        <taxon>Eukaryota</taxon>
        <taxon>Fungi</taxon>
        <taxon>Dikarya</taxon>
        <taxon>Ascomycota</taxon>
        <taxon>Pezizomycotina</taxon>
        <taxon>Eurotiomycetes</taxon>
        <taxon>Chaetothyriomycetidae</taxon>
        <taxon>Chaetothyriales</taxon>
        <taxon>Herpotrichiellaceae</taxon>
        <taxon>Exophiala</taxon>
    </lineage>
</organism>
<evidence type="ECO:0000256" key="3">
    <source>
        <dbReference type="ARBA" id="ARBA00022448"/>
    </source>
</evidence>
<evidence type="ECO:0000313" key="10">
    <source>
        <dbReference type="EMBL" id="KAK5045565.1"/>
    </source>
</evidence>
<evidence type="ECO:0000313" key="11">
    <source>
        <dbReference type="Proteomes" id="UP001358417"/>
    </source>
</evidence>
<dbReference type="AlphaFoldDB" id="A0AAV9MYX7"/>
<dbReference type="SUPFAM" id="SSF103473">
    <property type="entry name" value="MFS general substrate transporter"/>
    <property type="match status" value="1"/>
</dbReference>
<dbReference type="InterPro" id="IPR050360">
    <property type="entry name" value="MFS_Sugar_Transporters"/>
</dbReference>
<feature type="transmembrane region" description="Helical" evidence="8">
    <location>
        <begin position="349"/>
        <end position="372"/>
    </location>
</feature>
<protein>
    <recommendedName>
        <fullName evidence="9">Major facilitator superfamily (MFS) profile domain-containing protein</fullName>
    </recommendedName>
</protein>
<keyword evidence="3" id="KW-0813">Transport</keyword>
<accession>A0AAV9MYX7</accession>
<dbReference type="Pfam" id="PF00083">
    <property type="entry name" value="Sugar_tr"/>
    <property type="match status" value="1"/>
</dbReference>
<keyword evidence="11" id="KW-1185">Reference proteome</keyword>
<feature type="transmembrane region" description="Helical" evidence="8">
    <location>
        <begin position="419"/>
        <end position="441"/>
    </location>
</feature>
<feature type="transmembrane region" description="Helical" evidence="8">
    <location>
        <begin position="284"/>
        <end position="306"/>
    </location>
</feature>
<dbReference type="InterPro" id="IPR005829">
    <property type="entry name" value="Sugar_transporter_CS"/>
</dbReference>